<keyword evidence="4" id="KW-1185">Reference proteome</keyword>
<dbReference type="EMBL" id="FQXS01000017">
    <property type="protein sequence ID" value="SHH94746.1"/>
    <property type="molecule type" value="Genomic_DNA"/>
</dbReference>
<comment type="similarity">
    <text evidence="2">Belongs to the bacterial solute-binding protein 1 family.</text>
</comment>
<protein>
    <submittedName>
        <fullName evidence="3">Multiple sugar transport system substrate-binding protein</fullName>
    </submittedName>
</protein>
<dbReference type="PANTHER" id="PTHR43649">
    <property type="entry name" value="ARABINOSE-BINDING PROTEIN-RELATED"/>
    <property type="match status" value="1"/>
</dbReference>
<name>A0A1M5X4K2_9BACT</name>
<gene>
    <name evidence="3" type="ORF">SAMN02745124_02744</name>
</gene>
<dbReference type="AlphaFoldDB" id="A0A1M5X4K2"/>
<accession>A0A1M5X4K2</accession>
<dbReference type="PANTHER" id="PTHR43649:SF14">
    <property type="entry name" value="BLR3389 PROTEIN"/>
    <property type="match status" value="1"/>
</dbReference>
<dbReference type="STRING" id="1121409.SAMN02745124_02744"/>
<dbReference type="Gene3D" id="3.40.190.10">
    <property type="entry name" value="Periplasmic binding protein-like II"/>
    <property type="match status" value="2"/>
</dbReference>
<evidence type="ECO:0000313" key="4">
    <source>
        <dbReference type="Proteomes" id="UP000184139"/>
    </source>
</evidence>
<dbReference type="Proteomes" id="UP000184139">
    <property type="component" value="Unassembled WGS sequence"/>
</dbReference>
<keyword evidence="3" id="KW-0762">Sugar transport</keyword>
<proteinExistence type="inferred from homology"/>
<sequence length="441" mass="49556">MTGGFNQDGTMKHWCDQLLISVALSAILAGCLAGCEREQSPPEQQSIPEISLYHYFSGELSGGLDDMVATVNERHHNRRLVAHPLDHEAFKTMIHSTLDKGSPPELFTYWAGARTQALVDQGQLEPIDDLWRQTGLDRRFPKSIADAACTYNGNKYLLPITQHLVVFFYNKRLAEQADLTPPTTWTELLAWCGVMQGRGITAFALGARERWPAQFWFDYLLLRTAGPRYRAALMAGEALYTDPEVVNTYRIWSELVEQGYFNADSVSIDWAEAAERVCRGEAAATLMGTWAIQTFTGSPCHLEPEVDFDFFVFPVIDTTLPDSSVGPIDGIVLTRESLNHEFAKEVITYFSENEPQQQMSRGSGALAPSSDVPQDFYTPFKQRLFTAIQQSEEWVFNYDLASSPLVAEKGMDSFIELLAYPDQYRAILRELASETAKLSEQ</sequence>
<reference evidence="3 4" key="1">
    <citation type="submission" date="2016-11" db="EMBL/GenBank/DDBJ databases">
        <authorList>
            <person name="Jaros S."/>
            <person name="Januszkiewicz K."/>
            <person name="Wedrychowicz H."/>
        </authorList>
    </citation>
    <scope>NUCLEOTIDE SEQUENCE [LARGE SCALE GENOMIC DNA]</scope>
    <source>
        <strain evidence="3 4">DSM 9705</strain>
    </source>
</reference>
<keyword evidence="3" id="KW-0813">Transport</keyword>
<dbReference type="SUPFAM" id="SSF53850">
    <property type="entry name" value="Periplasmic binding protein-like II"/>
    <property type="match status" value="1"/>
</dbReference>
<comment type="subcellular location">
    <subcellularLocation>
        <location evidence="1">Periplasm</location>
    </subcellularLocation>
</comment>
<evidence type="ECO:0000256" key="1">
    <source>
        <dbReference type="ARBA" id="ARBA00004418"/>
    </source>
</evidence>
<evidence type="ECO:0000256" key="2">
    <source>
        <dbReference type="ARBA" id="ARBA00008520"/>
    </source>
</evidence>
<dbReference type="Pfam" id="PF01547">
    <property type="entry name" value="SBP_bac_1"/>
    <property type="match status" value="1"/>
</dbReference>
<dbReference type="InterPro" id="IPR006059">
    <property type="entry name" value="SBP"/>
</dbReference>
<evidence type="ECO:0000313" key="3">
    <source>
        <dbReference type="EMBL" id="SHH94746.1"/>
    </source>
</evidence>
<dbReference type="InterPro" id="IPR050490">
    <property type="entry name" value="Bact_solute-bd_prot1"/>
</dbReference>
<dbReference type="GO" id="GO:0042597">
    <property type="term" value="C:periplasmic space"/>
    <property type="evidence" value="ECO:0007669"/>
    <property type="project" value="UniProtKB-SubCell"/>
</dbReference>
<organism evidence="3 4">
    <name type="scientific">Desulfofustis glycolicus DSM 9705</name>
    <dbReference type="NCBI Taxonomy" id="1121409"/>
    <lineage>
        <taxon>Bacteria</taxon>
        <taxon>Pseudomonadati</taxon>
        <taxon>Thermodesulfobacteriota</taxon>
        <taxon>Desulfobulbia</taxon>
        <taxon>Desulfobulbales</taxon>
        <taxon>Desulfocapsaceae</taxon>
        <taxon>Desulfofustis</taxon>
    </lineage>
</organism>